<protein>
    <submittedName>
        <fullName evidence="2">Uncharacterized protein</fullName>
    </submittedName>
</protein>
<reference evidence="2" key="2">
    <citation type="submission" date="2023-06" db="EMBL/GenBank/DDBJ databases">
        <authorList>
            <person name="Ma L."/>
            <person name="Liu K.-W."/>
            <person name="Li Z."/>
            <person name="Hsiao Y.-Y."/>
            <person name="Qi Y."/>
            <person name="Fu T."/>
            <person name="Tang G."/>
            <person name="Zhang D."/>
            <person name="Sun W.-H."/>
            <person name="Liu D.-K."/>
            <person name="Li Y."/>
            <person name="Chen G.-Z."/>
            <person name="Liu X.-D."/>
            <person name="Liao X.-Y."/>
            <person name="Jiang Y.-T."/>
            <person name="Yu X."/>
            <person name="Hao Y."/>
            <person name="Huang J."/>
            <person name="Zhao X.-W."/>
            <person name="Ke S."/>
            <person name="Chen Y.-Y."/>
            <person name="Wu W.-L."/>
            <person name="Hsu J.-L."/>
            <person name="Lin Y.-F."/>
            <person name="Huang M.-D."/>
            <person name="Li C.-Y."/>
            <person name="Huang L."/>
            <person name="Wang Z.-W."/>
            <person name="Zhao X."/>
            <person name="Zhong W.-Y."/>
            <person name="Peng D.-H."/>
            <person name="Ahmad S."/>
            <person name="Lan S."/>
            <person name="Zhang J.-S."/>
            <person name="Tsai W.-C."/>
            <person name="Van De Peer Y."/>
            <person name="Liu Z.-J."/>
        </authorList>
    </citation>
    <scope>NUCLEOTIDE SEQUENCE</scope>
    <source>
        <strain evidence="2">CP</strain>
        <tissue evidence="2">Leaves</tissue>
    </source>
</reference>
<dbReference type="EMBL" id="JAUJYO010000012">
    <property type="protein sequence ID" value="KAK1302138.1"/>
    <property type="molecule type" value="Genomic_DNA"/>
</dbReference>
<proteinExistence type="predicted"/>
<feature type="compositionally biased region" description="Polar residues" evidence="1">
    <location>
        <begin position="180"/>
        <end position="203"/>
    </location>
</feature>
<evidence type="ECO:0000256" key="1">
    <source>
        <dbReference type="SAM" id="MobiDB-lite"/>
    </source>
</evidence>
<comment type="caution">
    <text evidence="2">The sequence shown here is derived from an EMBL/GenBank/DDBJ whole genome shotgun (WGS) entry which is preliminary data.</text>
</comment>
<keyword evidence="3" id="KW-1185">Reference proteome</keyword>
<accession>A0AAV9DPD7</accession>
<evidence type="ECO:0000313" key="3">
    <source>
        <dbReference type="Proteomes" id="UP001180020"/>
    </source>
</evidence>
<feature type="compositionally biased region" description="Basic and acidic residues" evidence="1">
    <location>
        <begin position="169"/>
        <end position="178"/>
    </location>
</feature>
<dbReference type="AlphaFoldDB" id="A0AAV9DPD7"/>
<feature type="region of interest" description="Disordered" evidence="1">
    <location>
        <begin position="165"/>
        <end position="242"/>
    </location>
</feature>
<dbReference type="Proteomes" id="UP001180020">
    <property type="component" value="Unassembled WGS sequence"/>
</dbReference>
<name>A0AAV9DPD7_ACOCL</name>
<feature type="compositionally biased region" description="Polar residues" evidence="1">
    <location>
        <begin position="255"/>
        <end position="266"/>
    </location>
</feature>
<reference evidence="2" key="1">
    <citation type="journal article" date="2023" name="Nat. Commun.">
        <title>Diploid and tetraploid genomes of Acorus and the evolution of monocots.</title>
        <authorList>
            <person name="Ma L."/>
            <person name="Liu K.W."/>
            <person name="Li Z."/>
            <person name="Hsiao Y.Y."/>
            <person name="Qi Y."/>
            <person name="Fu T."/>
            <person name="Tang G.D."/>
            <person name="Zhang D."/>
            <person name="Sun W.H."/>
            <person name="Liu D.K."/>
            <person name="Li Y."/>
            <person name="Chen G.Z."/>
            <person name="Liu X.D."/>
            <person name="Liao X.Y."/>
            <person name="Jiang Y.T."/>
            <person name="Yu X."/>
            <person name="Hao Y."/>
            <person name="Huang J."/>
            <person name="Zhao X.W."/>
            <person name="Ke S."/>
            <person name="Chen Y.Y."/>
            <person name="Wu W.L."/>
            <person name="Hsu J.L."/>
            <person name="Lin Y.F."/>
            <person name="Huang M.D."/>
            <person name="Li C.Y."/>
            <person name="Huang L."/>
            <person name="Wang Z.W."/>
            <person name="Zhao X."/>
            <person name="Zhong W.Y."/>
            <person name="Peng D.H."/>
            <person name="Ahmad S."/>
            <person name="Lan S."/>
            <person name="Zhang J.S."/>
            <person name="Tsai W.C."/>
            <person name="Van de Peer Y."/>
            <person name="Liu Z.J."/>
        </authorList>
    </citation>
    <scope>NUCLEOTIDE SEQUENCE</scope>
    <source>
        <strain evidence="2">CP</strain>
    </source>
</reference>
<gene>
    <name evidence="2" type="ORF">QJS10_CPB12g00335</name>
</gene>
<organism evidence="2 3">
    <name type="scientific">Acorus calamus</name>
    <name type="common">Sweet flag</name>
    <dbReference type="NCBI Taxonomy" id="4465"/>
    <lineage>
        <taxon>Eukaryota</taxon>
        <taxon>Viridiplantae</taxon>
        <taxon>Streptophyta</taxon>
        <taxon>Embryophyta</taxon>
        <taxon>Tracheophyta</taxon>
        <taxon>Spermatophyta</taxon>
        <taxon>Magnoliopsida</taxon>
        <taxon>Liliopsida</taxon>
        <taxon>Acoraceae</taxon>
        <taxon>Acorus</taxon>
    </lineage>
</organism>
<evidence type="ECO:0000313" key="2">
    <source>
        <dbReference type="EMBL" id="KAK1302138.1"/>
    </source>
</evidence>
<feature type="region of interest" description="Disordered" evidence="1">
    <location>
        <begin position="255"/>
        <end position="295"/>
    </location>
</feature>
<sequence length="320" mass="34072">MGITWFKIYRNKSEGYISQETEKQSLVSNSGIAHPGEKSIKVDEPSPSEATVLVGQGLTSSLIPPSTLLPLNIHHSHTDEVLVPSDLAVEVMTSKDPLSKTENFVLAHTGKPIGFDVQYMSPLVTDHNTSSQMPVLNSTLALEGIASKPEVEPHALEFISNSSASVHDASSKGGDRHSIVPNSFGASDVNSHNTGQRFITSISVPDPTSPTNWASSHDAKRSKCSLPSATPHSKLPSHDFDPWSTLVNRPNNLSISKGTWKPSTSGAPWGGVPHIETPTQSNPGWPTGAGGTPNNSGDVNMFWGMGPQKDVNANVGIPDH</sequence>